<keyword evidence="9 10" id="KW-0539">Nucleus</keyword>
<accession>A0ABR0KE30</accession>
<keyword evidence="6" id="KW-0597">Phosphoprotein</keyword>
<feature type="compositionally biased region" description="Pro residues" evidence="12">
    <location>
        <begin position="264"/>
        <end position="273"/>
    </location>
</feature>
<evidence type="ECO:0000256" key="2">
    <source>
        <dbReference type="ARBA" id="ARBA00004496"/>
    </source>
</evidence>
<dbReference type="InterPro" id="IPR040168">
    <property type="entry name" value="Not2/3/5"/>
</dbReference>
<name>A0ABR0KE30_9EURO</name>
<feature type="domain" description="NOT2/NOT3/NOT5 C-terminal" evidence="14">
    <location>
        <begin position="493"/>
        <end position="619"/>
    </location>
</feature>
<evidence type="ECO:0000256" key="4">
    <source>
        <dbReference type="ARBA" id="ARBA00022490"/>
    </source>
</evidence>
<reference evidence="15 16" key="1">
    <citation type="submission" date="2023-08" db="EMBL/GenBank/DDBJ databases">
        <title>Black Yeasts Isolated from many extreme environments.</title>
        <authorList>
            <person name="Coleine C."/>
            <person name="Stajich J.E."/>
            <person name="Selbmann L."/>
        </authorList>
    </citation>
    <scope>NUCLEOTIDE SEQUENCE [LARGE SCALE GENOMIC DNA]</scope>
    <source>
        <strain evidence="15 16">CCFEE 5885</strain>
    </source>
</reference>
<keyword evidence="10" id="KW-0010">Activator</keyword>
<evidence type="ECO:0000259" key="13">
    <source>
        <dbReference type="Pfam" id="PF04065"/>
    </source>
</evidence>
<feature type="domain" description="CCR4-Not complex component Not N-terminal" evidence="13">
    <location>
        <begin position="3"/>
        <end position="233"/>
    </location>
</feature>
<sequence length="623" mass="70132">MASRKLQQEIDKTYKKVDEGIEEFNSIHDKIYSSQNASQKEKLEEHLKREIKKLQKHRDQIKSWAAGNEIKDKSGLFEQRKRIEKCMESFKAVEKEMKTKAFSKEGLSQNIKQDPKEKERDDLCDFLTEKVDEINMFLTEELEAEAAALQAGMKKKQKDNQKAERLAEIEAIAERLKWHESRLQLLLRSLQNGNVDNQQVLDIKADIEEVVKDGREADFDGDAYEGIYDDCDLDSEEAQFGLAGEVDRISSQDTQSLADDPPEPEPPVATAPPPKKKPDPPPAARRPSTQLKSPLPSLATLNSMPPPPPIPKDTNMKPAPIPATATLKYASAAAAAAASDKNDVGIAPLPAPPGLAQESPAPTKASLATSPGSVHTQPAETAPSPAPAPVDEAPPSEQGRPKSPSLSSSSAPAVSQPSSMPVTPAMDKTEVIAEPVIADEIPTTNGEPQEEVEPIYHLPPGLQDLLDSFESTKSRVTQQPAQLQRILQAAHESCPEPGDLDRPQHYRPSYKYATPAHYPQDILPIFDDPALYENQRMETDTLFYIFYYKQDTYQQYLAAKALKNQSWRFHKQYQTWFQRHEEPKQITEEYEQGTYRFFDYESTWMNRRKADFKFVYKFLEDDL</sequence>
<feature type="compositionally biased region" description="Low complexity" evidence="12">
    <location>
        <begin position="401"/>
        <end position="421"/>
    </location>
</feature>
<dbReference type="Gene3D" id="2.30.30.1020">
    <property type="entry name" value="CCR4-NOT complex subunit 2/3/5, C-terminal domain"/>
    <property type="match status" value="1"/>
</dbReference>
<dbReference type="InterPro" id="IPR007207">
    <property type="entry name" value="Not_N"/>
</dbReference>
<gene>
    <name evidence="15" type="primary">NOT5</name>
    <name evidence="15" type="ORF">LTR24_003780</name>
</gene>
<evidence type="ECO:0000256" key="6">
    <source>
        <dbReference type="ARBA" id="ARBA00022553"/>
    </source>
</evidence>
<evidence type="ECO:0000256" key="5">
    <source>
        <dbReference type="ARBA" id="ARBA00022491"/>
    </source>
</evidence>
<keyword evidence="8 10" id="KW-0804">Transcription</keyword>
<comment type="subcellular location">
    <subcellularLocation>
        <location evidence="2 10">Cytoplasm</location>
    </subcellularLocation>
    <subcellularLocation>
        <location evidence="1 10">Nucleus</location>
    </subcellularLocation>
</comment>
<evidence type="ECO:0000256" key="3">
    <source>
        <dbReference type="ARBA" id="ARBA00007682"/>
    </source>
</evidence>
<evidence type="ECO:0000256" key="11">
    <source>
        <dbReference type="SAM" id="Coils"/>
    </source>
</evidence>
<dbReference type="EMBL" id="JAVRRG010000036">
    <property type="protein sequence ID" value="KAK5094175.1"/>
    <property type="molecule type" value="Genomic_DNA"/>
</dbReference>
<dbReference type="InterPro" id="IPR007282">
    <property type="entry name" value="NOT2/3/5_C"/>
</dbReference>
<feature type="region of interest" description="Disordered" evidence="12">
    <location>
        <begin position="250"/>
        <end position="423"/>
    </location>
</feature>
<feature type="coiled-coil region" evidence="11">
    <location>
        <begin position="139"/>
        <end position="166"/>
    </location>
</feature>
<dbReference type="InterPro" id="IPR012270">
    <property type="entry name" value="CCR4-NOT_su3/5"/>
</dbReference>
<comment type="similarity">
    <text evidence="3 10">Belongs to the CNOT2/3/5 family.</text>
</comment>
<evidence type="ECO:0000256" key="10">
    <source>
        <dbReference type="PIRNR" id="PIRNR005290"/>
    </source>
</evidence>
<protein>
    <recommendedName>
        <fullName evidence="10">General negative regulator of transcription subunit</fullName>
    </recommendedName>
</protein>
<feature type="compositionally biased region" description="Low complexity" evidence="12">
    <location>
        <begin position="330"/>
        <end position="339"/>
    </location>
</feature>
<keyword evidence="11" id="KW-0175">Coiled coil</keyword>
<evidence type="ECO:0000259" key="14">
    <source>
        <dbReference type="Pfam" id="PF04153"/>
    </source>
</evidence>
<evidence type="ECO:0000313" key="16">
    <source>
        <dbReference type="Proteomes" id="UP001345013"/>
    </source>
</evidence>
<evidence type="ECO:0000256" key="1">
    <source>
        <dbReference type="ARBA" id="ARBA00004123"/>
    </source>
</evidence>
<comment type="caution">
    <text evidence="15">The sequence shown here is derived from an EMBL/GenBank/DDBJ whole genome shotgun (WGS) entry which is preliminary data.</text>
</comment>
<organism evidence="15 16">
    <name type="scientific">Lithohypha guttulata</name>
    <dbReference type="NCBI Taxonomy" id="1690604"/>
    <lineage>
        <taxon>Eukaryota</taxon>
        <taxon>Fungi</taxon>
        <taxon>Dikarya</taxon>
        <taxon>Ascomycota</taxon>
        <taxon>Pezizomycotina</taxon>
        <taxon>Eurotiomycetes</taxon>
        <taxon>Chaetothyriomycetidae</taxon>
        <taxon>Chaetothyriales</taxon>
        <taxon>Trichomeriaceae</taxon>
        <taxon>Lithohypha</taxon>
    </lineage>
</organism>
<evidence type="ECO:0000256" key="12">
    <source>
        <dbReference type="SAM" id="MobiDB-lite"/>
    </source>
</evidence>
<dbReference type="Proteomes" id="UP001345013">
    <property type="component" value="Unassembled WGS sequence"/>
</dbReference>
<keyword evidence="4 10" id="KW-0963">Cytoplasm</keyword>
<keyword evidence="16" id="KW-1185">Reference proteome</keyword>
<comment type="function">
    <text evidence="10">Acts as component of the CCR4-NOT core complex, which in the nucleus seems to be a general transcription factor, and in the cytoplasm the major mRNA deadenylase involved in mRNA turnover. The NOT protein subcomplex negatively regulates the basal and activated transcription of many genes. Preferentially affects TC-type TATA element-dependent transcription. Could directly or indirectly inhibit component(s) of the general transcription machinery.</text>
</comment>
<keyword evidence="7 10" id="KW-0805">Transcription regulation</keyword>
<evidence type="ECO:0000256" key="8">
    <source>
        <dbReference type="ARBA" id="ARBA00023163"/>
    </source>
</evidence>
<evidence type="ECO:0000256" key="7">
    <source>
        <dbReference type="ARBA" id="ARBA00023015"/>
    </source>
</evidence>
<evidence type="ECO:0000313" key="15">
    <source>
        <dbReference type="EMBL" id="KAK5094175.1"/>
    </source>
</evidence>
<keyword evidence="5 10" id="KW-0678">Repressor</keyword>
<dbReference type="PIRSF" id="PIRSF005290">
    <property type="entry name" value="NOT_su_3_5"/>
    <property type="match status" value="1"/>
</dbReference>
<dbReference type="InterPro" id="IPR038635">
    <property type="entry name" value="CCR4-NOT_su2/3/5_C_sf"/>
</dbReference>
<feature type="compositionally biased region" description="Polar residues" evidence="12">
    <location>
        <begin position="366"/>
        <end position="376"/>
    </location>
</feature>
<evidence type="ECO:0000256" key="9">
    <source>
        <dbReference type="ARBA" id="ARBA00023242"/>
    </source>
</evidence>
<dbReference type="PANTHER" id="PTHR23326">
    <property type="entry name" value="CCR4 NOT-RELATED"/>
    <property type="match status" value="1"/>
</dbReference>
<dbReference type="Pfam" id="PF04065">
    <property type="entry name" value="Not3"/>
    <property type="match status" value="1"/>
</dbReference>
<proteinExistence type="inferred from homology"/>
<dbReference type="Pfam" id="PF04153">
    <property type="entry name" value="NOT2_3_5_C"/>
    <property type="match status" value="1"/>
</dbReference>